<proteinExistence type="predicted"/>
<keyword evidence="1" id="KW-0934">Plastid</keyword>
<protein>
    <submittedName>
        <fullName evidence="1">Uncharacterized protein rps12</fullName>
    </submittedName>
</protein>
<gene>
    <name evidence="1" type="primary">rps12</name>
</gene>
<reference evidence="1" key="2">
    <citation type="journal article" date="2006" name="Mol. Biol. Evol.">
        <title>The chloroplast genome of Phalaenopsis aphrodite (Orchidaceae): comparative analysis of evolutionary rate with that of grasses and its phylogenetic implications.</title>
        <authorList>
            <person name="Chang C.-C."/>
            <person name="Lin H.-C."/>
            <person name="Lin I.-P."/>
            <person name="Chow T.-Y."/>
            <person name="Chen H.-H."/>
            <person name="Chen W.-H."/>
            <person name="Cheng C.-H."/>
            <person name="Lin C.-Y."/>
            <person name="Liu S.-M."/>
            <person name="Chang C.-C."/>
            <person name="Chaw S.-M."/>
        </authorList>
    </citation>
    <scope>NUCLEOTIDE SEQUENCE</scope>
</reference>
<organism evidence="1">
    <name type="scientific">Phalaenopsis aphrodite subsp. formosana</name>
    <name type="common">Moth orchid</name>
    <dbReference type="NCBI Taxonomy" id="308872"/>
    <lineage>
        <taxon>Eukaryota</taxon>
        <taxon>Viridiplantae</taxon>
        <taxon>Streptophyta</taxon>
        <taxon>Embryophyta</taxon>
        <taxon>Tracheophyta</taxon>
        <taxon>Spermatophyta</taxon>
        <taxon>Magnoliopsida</taxon>
        <taxon>Liliopsida</taxon>
        <taxon>Asparagales</taxon>
        <taxon>Orchidaceae</taxon>
        <taxon>Epidendroideae</taxon>
        <taxon>Vandeae</taxon>
        <taxon>Aeridinae</taxon>
        <taxon>Phalaenopsis</taxon>
    </lineage>
</organism>
<evidence type="ECO:0000313" key="1">
    <source>
        <dbReference type="EMBL" id="AAW82568.1"/>
    </source>
</evidence>
<dbReference type="RefSeq" id="YP_358632.1">
    <property type="nucleotide sequence ID" value="NC_007499.1"/>
</dbReference>
<geneLocation type="chloroplast" evidence="1"/>
<dbReference type="EMBL" id="AY916449">
    <property type="protein sequence ID" value="AAW82568.1"/>
    <property type="molecule type" value="Genomic_DNA"/>
</dbReference>
<keyword evidence="1" id="KW-0150">Chloroplast</keyword>
<dbReference type="AlphaFoldDB" id="Q3BAI6"/>
<accession>Q3BAI6</accession>
<reference evidence="1" key="1">
    <citation type="submission" date="2005-02" db="EMBL/GenBank/DDBJ databases">
        <authorList>
            <person name="Lin H.-C."/>
            <person name="Chaw S.-M."/>
            <person name="Lin I.-P."/>
            <person name="Chow T.-Y."/>
            <person name="Chen H.-H."/>
            <person name="Chen W.-H."/>
            <person name="Cheng C.-H."/>
            <person name="Liu S.-M."/>
            <person name="Chang C.-C."/>
            <person name="Chang C.-C."/>
        </authorList>
    </citation>
    <scope>NUCLEOTIDE SEQUENCE</scope>
</reference>
<name>Q3BAI6_PHAAO</name>
<sequence length="115" mass="13982">MKKILFSMLYSRLVGEEPTRYCKKKRVEAEPSQDDMNHPFFLRQGSYYHFRKNWSYFSFPFPFQSSYVFPRPFLRRITPAINYFIFIYELNSNRSNINTRPTETETEFVTCYPLA</sequence>